<reference evidence="3 4" key="1">
    <citation type="journal article" date="2018" name="MBio">
        <title>Insights into the evolution of host association through the isolation and characterization of a novel human periodontal pathobiont, Desulfobulbus oralis.</title>
        <authorList>
            <person name="Cross K.L."/>
            <person name="Chirania P."/>
            <person name="Xiong W."/>
            <person name="Beall C.J."/>
            <person name="Elkins J.G."/>
            <person name="Giannone R.J."/>
            <person name="Griffen A.L."/>
            <person name="Guss A.M."/>
            <person name="Hettich R.L."/>
            <person name="Joshi S.S."/>
            <person name="Mokrzan E.M."/>
            <person name="Martin R.K."/>
            <person name="Zhulin I.B."/>
            <person name="Leys E.J."/>
            <person name="Podar M."/>
        </authorList>
    </citation>
    <scope>NUCLEOTIDE SEQUENCE [LARGE SCALE GENOMIC DNA]</scope>
    <source>
        <strain evidence="3 4">ORNL</strain>
    </source>
</reference>
<accession>A0A2L1GLU6</accession>
<protein>
    <recommendedName>
        <fullName evidence="2">Peptide deformylase</fullName>
        <shortName evidence="2">PDF</shortName>
        <ecNumber evidence="2">3.5.1.88</ecNumber>
    </recommendedName>
    <alternativeName>
        <fullName evidence="2">Polypeptide deformylase</fullName>
    </alternativeName>
</protein>
<dbReference type="CDD" id="cd00487">
    <property type="entry name" value="Pep_deformylase"/>
    <property type="match status" value="1"/>
</dbReference>
<feature type="active site" evidence="2">
    <location>
        <position position="135"/>
    </location>
</feature>
<dbReference type="AlphaFoldDB" id="A0A2L1GLU6"/>
<name>A0A2L1GLU6_9BACT</name>
<keyword evidence="2" id="KW-0378">Hydrolase</keyword>
<dbReference type="GO" id="GO:0006412">
    <property type="term" value="P:translation"/>
    <property type="evidence" value="ECO:0007669"/>
    <property type="project" value="UniProtKB-UniRule"/>
</dbReference>
<dbReference type="PANTHER" id="PTHR10458:SF22">
    <property type="entry name" value="PEPTIDE DEFORMYLASE"/>
    <property type="match status" value="1"/>
</dbReference>
<dbReference type="Gene3D" id="3.90.45.10">
    <property type="entry name" value="Peptide deformylase"/>
    <property type="match status" value="1"/>
</dbReference>
<dbReference type="PRINTS" id="PR01576">
    <property type="entry name" value="PDEFORMYLASE"/>
</dbReference>
<evidence type="ECO:0000313" key="4">
    <source>
        <dbReference type="Proteomes" id="UP000239867"/>
    </source>
</evidence>
<dbReference type="EC" id="3.5.1.88" evidence="2"/>
<gene>
    <name evidence="2" type="primary">def</name>
    <name evidence="3" type="ORF">CAY53_03495</name>
</gene>
<dbReference type="NCBIfam" id="NF001159">
    <property type="entry name" value="PRK00150.1-3"/>
    <property type="match status" value="1"/>
</dbReference>
<dbReference type="InterPro" id="IPR023635">
    <property type="entry name" value="Peptide_deformylase"/>
</dbReference>
<dbReference type="SUPFAM" id="SSF56420">
    <property type="entry name" value="Peptide deformylase"/>
    <property type="match status" value="1"/>
</dbReference>
<evidence type="ECO:0000256" key="1">
    <source>
        <dbReference type="ARBA" id="ARBA00010759"/>
    </source>
</evidence>
<dbReference type="GO" id="GO:0046872">
    <property type="term" value="F:metal ion binding"/>
    <property type="evidence" value="ECO:0007669"/>
    <property type="project" value="UniProtKB-KW"/>
</dbReference>
<feature type="binding site" evidence="2">
    <location>
        <position position="138"/>
    </location>
    <ligand>
        <name>Fe cation</name>
        <dbReference type="ChEBI" id="CHEBI:24875"/>
    </ligand>
</feature>
<keyword evidence="2" id="KW-0479">Metal-binding</keyword>
<feature type="binding site" evidence="2">
    <location>
        <position position="92"/>
    </location>
    <ligand>
        <name>Fe cation</name>
        <dbReference type="ChEBI" id="CHEBI:24875"/>
    </ligand>
</feature>
<dbReference type="KEGG" id="deo:CAY53_03495"/>
<feature type="binding site" evidence="2">
    <location>
        <position position="134"/>
    </location>
    <ligand>
        <name>Fe cation</name>
        <dbReference type="ChEBI" id="CHEBI:24875"/>
    </ligand>
</feature>
<comment type="catalytic activity">
    <reaction evidence="2">
        <text>N-terminal N-formyl-L-methionyl-[peptide] + H2O = N-terminal L-methionyl-[peptide] + formate</text>
        <dbReference type="Rhea" id="RHEA:24420"/>
        <dbReference type="Rhea" id="RHEA-COMP:10639"/>
        <dbReference type="Rhea" id="RHEA-COMP:10640"/>
        <dbReference type="ChEBI" id="CHEBI:15377"/>
        <dbReference type="ChEBI" id="CHEBI:15740"/>
        <dbReference type="ChEBI" id="CHEBI:49298"/>
        <dbReference type="ChEBI" id="CHEBI:64731"/>
        <dbReference type="EC" id="3.5.1.88"/>
    </reaction>
</comment>
<organism evidence="3 4">
    <name type="scientific">Desulfobulbus oralis</name>
    <dbReference type="NCBI Taxonomy" id="1986146"/>
    <lineage>
        <taxon>Bacteria</taxon>
        <taxon>Pseudomonadati</taxon>
        <taxon>Thermodesulfobacteriota</taxon>
        <taxon>Desulfobulbia</taxon>
        <taxon>Desulfobulbales</taxon>
        <taxon>Desulfobulbaceae</taxon>
        <taxon>Desulfobulbus</taxon>
    </lineage>
</organism>
<dbReference type="NCBIfam" id="TIGR00079">
    <property type="entry name" value="pept_deformyl"/>
    <property type="match status" value="1"/>
</dbReference>
<evidence type="ECO:0000313" key="3">
    <source>
        <dbReference type="EMBL" id="AVD70661.1"/>
    </source>
</evidence>
<keyword evidence="2" id="KW-0408">Iron</keyword>
<comment type="similarity">
    <text evidence="1 2">Belongs to the polypeptide deformylase family.</text>
</comment>
<comment type="cofactor">
    <cofactor evidence="2">
        <name>Fe(2+)</name>
        <dbReference type="ChEBI" id="CHEBI:29033"/>
    </cofactor>
    <text evidence="2">Binds 1 Fe(2+) ion.</text>
</comment>
<dbReference type="PIRSF" id="PIRSF004749">
    <property type="entry name" value="Pep_def"/>
    <property type="match status" value="1"/>
</dbReference>
<evidence type="ECO:0000256" key="2">
    <source>
        <dbReference type="HAMAP-Rule" id="MF_00163"/>
    </source>
</evidence>
<sequence>MALRKIITYPNPILRQQARPVTVFDEELKKLVADMGETMFAAPGVGLAANQIGLPVQVVVVDQSTKEKKDYLALINPVLSGGQGTVADDEGCLSVREYHASVRRFYRIHVQALDVAGQPLNFDAEDRFARIIQHEVDHLRGILFLDHLSGLKRALYKNRLKKILARDGQEAA</sequence>
<dbReference type="Pfam" id="PF01327">
    <property type="entry name" value="Pep_deformylase"/>
    <property type="match status" value="1"/>
</dbReference>
<dbReference type="InterPro" id="IPR036821">
    <property type="entry name" value="Peptide_deformylase_sf"/>
</dbReference>
<dbReference type="EMBL" id="CP021255">
    <property type="protein sequence ID" value="AVD70661.1"/>
    <property type="molecule type" value="Genomic_DNA"/>
</dbReference>
<proteinExistence type="inferred from homology"/>
<dbReference type="PANTHER" id="PTHR10458">
    <property type="entry name" value="PEPTIDE DEFORMYLASE"/>
    <property type="match status" value="1"/>
</dbReference>
<dbReference type="Proteomes" id="UP000239867">
    <property type="component" value="Chromosome"/>
</dbReference>
<keyword evidence="4" id="KW-1185">Reference proteome</keyword>
<dbReference type="RefSeq" id="WP_104935955.1">
    <property type="nucleotide sequence ID" value="NZ_CP021255.1"/>
</dbReference>
<keyword evidence="2" id="KW-0648">Protein biosynthesis</keyword>
<dbReference type="GO" id="GO:0042586">
    <property type="term" value="F:peptide deformylase activity"/>
    <property type="evidence" value="ECO:0007669"/>
    <property type="project" value="UniProtKB-UniRule"/>
</dbReference>
<dbReference type="OrthoDB" id="9804313at2"/>
<dbReference type="HAMAP" id="MF_00163">
    <property type="entry name" value="Pep_deformylase"/>
    <property type="match status" value="1"/>
</dbReference>
<comment type="function">
    <text evidence="2">Removes the formyl group from the N-terminal Met of newly synthesized proteins. Requires at least a dipeptide for an efficient rate of reaction. N-terminal L-methionine is a prerequisite for activity but the enzyme has broad specificity at other positions.</text>
</comment>